<feature type="signal peptide" evidence="1">
    <location>
        <begin position="1"/>
        <end position="22"/>
    </location>
</feature>
<accession>D9SHY8</accession>
<evidence type="ECO:0000256" key="1">
    <source>
        <dbReference type="SAM" id="SignalP"/>
    </source>
</evidence>
<feature type="chain" id="PRO_5003128239" description="Copper chaperone PCu(A)C" evidence="1">
    <location>
        <begin position="23"/>
        <end position="153"/>
    </location>
</feature>
<reference evidence="2 3" key="1">
    <citation type="submission" date="2010-08" db="EMBL/GenBank/DDBJ databases">
        <title>Complete sequence of Gallionella capsiferriformans ES-2.</title>
        <authorList>
            <consortium name="US DOE Joint Genome Institute"/>
            <person name="Lucas S."/>
            <person name="Copeland A."/>
            <person name="Lapidus A."/>
            <person name="Cheng J.-F."/>
            <person name="Bruce D."/>
            <person name="Goodwin L."/>
            <person name="Pitluck S."/>
            <person name="Chertkov O."/>
            <person name="Davenport K.W."/>
            <person name="Detter J.C."/>
            <person name="Han C."/>
            <person name="Tapia R."/>
            <person name="Land M."/>
            <person name="Hauser L."/>
            <person name="Chang Y.-J."/>
            <person name="Jeffries C."/>
            <person name="Kyrpides N."/>
            <person name="Ivanova N."/>
            <person name="Mikhailova N."/>
            <person name="Shelobolina E.S."/>
            <person name="Picardal F."/>
            <person name="Roden E."/>
            <person name="Emerson D."/>
            <person name="Woyke T."/>
        </authorList>
    </citation>
    <scope>NUCLEOTIDE SEQUENCE [LARGE SCALE GENOMIC DNA]</scope>
    <source>
        <strain evidence="2 3">ES-2</strain>
    </source>
</reference>
<keyword evidence="1" id="KW-0732">Signal</keyword>
<keyword evidence="3" id="KW-1185">Reference proteome</keyword>
<dbReference type="InterPro" id="IPR007410">
    <property type="entry name" value="LpqE-like"/>
</dbReference>
<dbReference type="Pfam" id="PF04314">
    <property type="entry name" value="PCuAC"/>
    <property type="match status" value="1"/>
</dbReference>
<name>D9SHY8_GALCS</name>
<dbReference type="Proteomes" id="UP000001235">
    <property type="component" value="Chromosome"/>
</dbReference>
<dbReference type="OrthoDB" id="9796962at2"/>
<dbReference type="RefSeq" id="WP_013294010.1">
    <property type="nucleotide sequence ID" value="NC_014394.1"/>
</dbReference>
<dbReference type="InterPro" id="IPR058248">
    <property type="entry name" value="Lxx211020-like"/>
</dbReference>
<dbReference type="PANTHER" id="PTHR36302">
    <property type="entry name" value="BLR7088 PROTEIN"/>
    <property type="match status" value="1"/>
</dbReference>
<dbReference type="eggNOG" id="COG2847">
    <property type="taxonomic scope" value="Bacteria"/>
</dbReference>
<dbReference type="KEGG" id="gca:Galf_2073"/>
<evidence type="ECO:0008006" key="4">
    <source>
        <dbReference type="Google" id="ProtNLM"/>
    </source>
</evidence>
<gene>
    <name evidence="2" type="ordered locus">Galf_2073</name>
</gene>
<dbReference type="PANTHER" id="PTHR36302:SF1">
    <property type="entry name" value="COPPER CHAPERONE PCU(A)C"/>
    <property type="match status" value="1"/>
</dbReference>
<dbReference type="Gene3D" id="2.60.40.1890">
    <property type="entry name" value="PCu(A)C copper chaperone"/>
    <property type="match status" value="1"/>
</dbReference>
<proteinExistence type="predicted"/>
<sequence precursor="true">MNKLFKVCGLLGALLLTASVYASDIQVLGASSRATAPGQDSAMVDLTIVSAKAAQLVGFSSPACKTAEMHSMSHENGMMTMRQVKVIDLPAGRRVTLGESGFHLMLMGLKSSLKAGERVPLTLNVKVGDKDFKIDASAEITPLVGGAHEHMHH</sequence>
<evidence type="ECO:0000313" key="3">
    <source>
        <dbReference type="Proteomes" id="UP000001235"/>
    </source>
</evidence>
<evidence type="ECO:0000313" key="2">
    <source>
        <dbReference type="EMBL" id="ADL56078.1"/>
    </source>
</evidence>
<dbReference type="EMBL" id="CP002159">
    <property type="protein sequence ID" value="ADL56078.1"/>
    <property type="molecule type" value="Genomic_DNA"/>
</dbReference>
<organism evidence="2 3">
    <name type="scientific">Gallionella capsiferriformans (strain ES-2)</name>
    <name type="common">Gallionella ferruginea capsiferriformans (strain ES-2)</name>
    <dbReference type="NCBI Taxonomy" id="395494"/>
    <lineage>
        <taxon>Bacteria</taxon>
        <taxon>Pseudomonadati</taxon>
        <taxon>Pseudomonadota</taxon>
        <taxon>Betaproteobacteria</taxon>
        <taxon>Nitrosomonadales</taxon>
        <taxon>Gallionellaceae</taxon>
        <taxon>Gallionella</taxon>
    </lineage>
</organism>
<protein>
    <recommendedName>
        <fullName evidence="4">Copper chaperone PCu(A)C</fullName>
    </recommendedName>
</protein>
<dbReference type="AlphaFoldDB" id="D9SHY8"/>
<dbReference type="HOGENOM" id="CLU_100939_1_1_4"/>
<dbReference type="SUPFAM" id="SSF110087">
    <property type="entry name" value="DR1885-like metal-binding protein"/>
    <property type="match status" value="1"/>
</dbReference>
<dbReference type="STRING" id="395494.Galf_2073"/>
<dbReference type="InterPro" id="IPR036182">
    <property type="entry name" value="PCuAC_sf"/>
</dbReference>